<sequence length="127" mass="13202">MRKALFGLALLTTLAGSVAAATQAAAAAPVVQPDQQRAGVILTHDETAALGDGPIPALVTMVVPESRIGAGLKPDTQLYHDQNGNVHASLRQVIEEAASHPDGSVVVMANVPGSHGTRLLDVFQQWH</sequence>
<dbReference type="EMBL" id="NGAF01000008">
    <property type="protein sequence ID" value="OXR43797.1"/>
    <property type="molecule type" value="Genomic_DNA"/>
</dbReference>
<evidence type="ECO:0000313" key="3">
    <source>
        <dbReference type="Proteomes" id="UP000215506"/>
    </source>
</evidence>
<accession>A0A231H4M9</accession>
<proteinExistence type="predicted"/>
<dbReference type="Proteomes" id="UP000215506">
    <property type="component" value="Unassembled WGS sequence"/>
</dbReference>
<dbReference type="AlphaFoldDB" id="A0A231H4M9"/>
<feature type="chain" id="PRO_5038654646" evidence="1">
    <location>
        <begin position="21"/>
        <end position="127"/>
    </location>
</feature>
<evidence type="ECO:0000256" key="1">
    <source>
        <dbReference type="SAM" id="SignalP"/>
    </source>
</evidence>
<comment type="caution">
    <text evidence="2">The sequence shown here is derived from an EMBL/GenBank/DDBJ whole genome shotgun (WGS) entry which is preliminary data.</text>
</comment>
<organism evidence="2 3">
    <name type="scientific">Nocardia cerradoensis</name>
    <dbReference type="NCBI Taxonomy" id="85688"/>
    <lineage>
        <taxon>Bacteria</taxon>
        <taxon>Bacillati</taxon>
        <taxon>Actinomycetota</taxon>
        <taxon>Actinomycetes</taxon>
        <taxon>Mycobacteriales</taxon>
        <taxon>Nocardiaceae</taxon>
        <taxon>Nocardia</taxon>
    </lineage>
</organism>
<evidence type="ECO:0000313" key="2">
    <source>
        <dbReference type="EMBL" id="OXR43797.1"/>
    </source>
</evidence>
<protein>
    <submittedName>
        <fullName evidence="2">Uncharacterized protein</fullName>
    </submittedName>
</protein>
<reference evidence="2 3" key="1">
    <citation type="submission" date="2017-07" db="EMBL/GenBank/DDBJ databases">
        <title>First draft Genome Sequence of Nocardia cerradoensis isolated from human infection.</title>
        <authorList>
            <person name="Carrasco G."/>
        </authorList>
    </citation>
    <scope>NUCLEOTIDE SEQUENCE [LARGE SCALE GENOMIC DNA]</scope>
    <source>
        <strain evidence="2 3">CNM20130759</strain>
    </source>
</reference>
<keyword evidence="3" id="KW-1185">Reference proteome</keyword>
<feature type="signal peptide" evidence="1">
    <location>
        <begin position="1"/>
        <end position="20"/>
    </location>
</feature>
<keyword evidence="1" id="KW-0732">Signal</keyword>
<name>A0A231H4M9_9NOCA</name>
<gene>
    <name evidence="2" type="ORF">B7C42_04032</name>
</gene>